<dbReference type="GO" id="GO:0005739">
    <property type="term" value="C:mitochondrion"/>
    <property type="evidence" value="ECO:0007669"/>
    <property type="project" value="TreeGrafter"/>
</dbReference>
<evidence type="ECO:0000313" key="3">
    <source>
        <dbReference type="EMBL" id="RPD61704.1"/>
    </source>
</evidence>
<reference evidence="3" key="1">
    <citation type="journal article" date="2018" name="Genome Biol. Evol.">
        <title>Genomics and development of Lentinus tigrinus, a white-rot wood-decaying mushroom with dimorphic fruiting bodies.</title>
        <authorList>
            <person name="Wu B."/>
            <person name="Xu Z."/>
            <person name="Knudson A."/>
            <person name="Carlson A."/>
            <person name="Chen N."/>
            <person name="Kovaka S."/>
            <person name="LaButti K."/>
            <person name="Lipzen A."/>
            <person name="Pennachio C."/>
            <person name="Riley R."/>
            <person name="Schakwitz W."/>
            <person name="Umezawa K."/>
            <person name="Ohm R.A."/>
            <person name="Grigoriev I.V."/>
            <person name="Nagy L.G."/>
            <person name="Gibbons J."/>
            <person name="Hibbett D."/>
        </authorList>
    </citation>
    <scope>NUCLEOTIDE SEQUENCE [LARGE SCALE GENOMIC DNA]</scope>
    <source>
        <strain evidence="3">ALCF2SS1-6</strain>
    </source>
</reference>
<gene>
    <name evidence="3" type="ORF">L227DRAFT_545885</name>
</gene>
<organism evidence="3 4">
    <name type="scientific">Lentinus tigrinus ALCF2SS1-6</name>
    <dbReference type="NCBI Taxonomy" id="1328759"/>
    <lineage>
        <taxon>Eukaryota</taxon>
        <taxon>Fungi</taxon>
        <taxon>Dikarya</taxon>
        <taxon>Basidiomycota</taxon>
        <taxon>Agaricomycotina</taxon>
        <taxon>Agaricomycetes</taxon>
        <taxon>Polyporales</taxon>
        <taxon>Polyporaceae</taxon>
        <taxon>Lentinus</taxon>
    </lineage>
</organism>
<dbReference type="PANTHER" id="PTHR13166:SF7">
    <property type="entry name" value="LYR MOTIF-CONTAINING PROTEIN 4"/>
    <property type="match status" value="1"/>
</dbReference>
<dbReference type="GO" id="GO:1990221">
    <property type="term" value="C:L-cysteine desulfurase complex"/>
    <property type="evidence" value="ECO:0007669"/>
    <property type="project" value="TreeGrafter"/>
</dbReference>
<dbReference type="Proteomes" id="UP000313359">
    <property type="component" value="Unassembled WGS sequence"/>
</dbReference>
<comment type="similarity">
    <text evidence="1">Belongs to the complex I LYR family.</text>
</comment>
<dbReference type="EMBL" id="ML122261">
    <property type="protein sequence ID" value="RPD61704.1"/>
    <property type="molecule type" value="Genomic_DNA"/>
</dbReference>
<evidence type="ECO:0000256" key="1">
    <source>
        <dbReference type="ARBA" id="ARBA00009508"/>
    </source>
</evidence>
<accession>A0A5C2SET2</accession>
<proteinExistence type="inferred from homology"/>
<feature type="domain" description="Complex 1 LYR protein" evidence="2">
    <location>
        <begin position="12"/>
        <end position="64"/>
    </location>
</feature>
<dbReference type="CDD" id="cd20264">
    <property type="entry name" value="Complex1_LYR_LYRM4"/>
    <property type="match status" value="1"/>
</dbReference>
<protein>
    <recommendedName>
        <fullName evidence="2">Complex 1 LYR protein domain-containing protein</fullName>
    </recommendedName>
</protein>
<name>A0A5C2SET2_9APHY</name>
<sequence>MAAAPTKQSLQKLYSSMLKTSESFSSYNFRSYFVRRTNSTFREIQDETDPARLAAFYAEKSNELAVLKRSAVVNQLYGGTRLVVEEQKPVRERGDI</sequence>
<evidence type="ECO:0000259" key="2">
    <source>
        <dbReference type="Pfam" id="PF05347"/>
    </source>
</evidence>
<dbReference type="InterPro" id="IPR051522">
    <property type="entry name" value="ISC_assembly_LYR"/>
</dbReference>
<dbReference type="InterPro" id="IPR008011">
    <property type="entry name" value="Complex1_LYR_dom"/>
</dbReference>
<evidence type="ECO:0000313" key="4">
    <source>
        <dbReference type="Proteomes" id="UP000313359"/>
    </source>
</evidence>
<dbReference type="OrthoDB" id="275715at2759"/>
<dbReference type="PANTHER" id="PTHR13166">
    <property type="entry name" value="PROTEIN C6ORF149"/>
    <property type="match status" value="1"/>
</dbReference>
<dbReference type="GO" id="GO:0016226">
    <property type="term" value="P:iron-sulfur cluster assembly"/>
    <property type="evidence" value="ECO:0007669"/>
    <property type="project" value="InterPro"/>
</dbReference>
<keyword evidence="4" id="KW-1185">Reference proteome</keyword>
<dbReference type="STRING" id="1328759.A0A5C2SET2"/>
<dbReference type="InterPro" id="IPR045297">
    <property type="entry name" value="Complex1_LYR_LYRM4"/>
</dbReference>
<dbReference type="Pfam" id="PF05347">
    <property type="entry name" value="Complex1_LYR"/>
    <property type="match status" value="1"/>
</dbReference>
<dbReference type="AlphaFoldDB" id="A0A5C2SET2"/>